<protein>
    <submittedName>
        <fullName evidence="1">Phosphoglycolate phosphatase</fullName>
        <ecNumber evidence="1">3.1.3.18</ecNumber>
    </submittedName>
</protein>
<comment type="caution">
    <text evidence="1">The sequence shown here is derived from an EMBL/GenBank/DDBJ whole genome shotgun (WGS) entry which is preliminary data.</text>
</comment>
<dbReference type="EC" id="3.1.3.18" evidence="1"/>
<evidence type="ECO:0000313" key="2">
    <source>
        <dbReference type="Proteomes" id="UP001203036"/>
    </source>
</evidence>
<accession>A0ACC5ZU16</accession>
<organism evidence="1 2">
    <name type="scientific">Lutimaribacter degradans</name>
    <dbReference type="NCBI Taxonomy" id="2945989"/>
    <lineage>
        <taxon>Bacteria</taxon>
        <taxon>Pseudomonadati</taxon>
        <taxon>Pseudomonadota</taxon>
        <taxon>Alphaproteobacteria</taxon>
        <taxon>Rhodobacterales</taxon>
        <taxon>Roseobacteraceae</taxon>
        <taxon>Lutimaribacter</taxon>
    </lineage>
</organism>
<reference evidence="1" key="1">
    <citation type="submission" date="2022-06" db="EMBL/GenBank/DDBJ databases">
        <title>Lutimaribacter sp. EGI FJ00013, a novel bacterium isolated from a salt lake sediment enrichment.</title>
        <authorList>
            <person name="Gao L."/>
            <person name="Fang B.-Z."/>
            <person name="Li W.-J."/>
        </authorList>
    </citation>
    <scope>NUCLEOTIDE SEQUENCE</scope>
    <source>
        <strain evidence="1">EGI FJ00013</strain>
    </source>
</reference>
<dbReference type="Proteomes" id="UP001203036">
    <property type="component" value="Unassembled WGS sequence"/>
</dbReference>
<name>A0ACC5ZU16_9RHOB</name>
<gene>
    <name evidence="1" type="primary">gph</name>
    <name evidence="1" type="ORF">M8744_01855</name>
</gene>
<evidence type="ECO:0000313" key="1">
    <source>
        <dbReference type="EMBL" id="MCM2560879.1"/>
    </source>
</evidence>
<keyword evidence="2" id="KW-1185">Reference proteome</keyword>
<keyword evidence="1" id="KW-0378">Hydrolase</keyword>
<proteinExistence type="predicted"/>
<sequence length="214" mass="22803">MKAVVFDLDGTLIDSLPGIANAANTLLQEEGRPTLPQGDIAGFVGLGEIVFLKRLIAAGGLDPARFDRLMERFILHYKNAAQMTGAFPGAREALCQLRADGWTIGLCTNKPTGPLRAVLDHLELDGAFDTIVAGDTLDRRKPDPAPLRHTLDGLGAATGIFVGDSPVDAETARAANVPFVLFTGGIRTVALDEMPHDKAFDDFSQLPAICRALI</sequence>
<dbReference type="EMBL" id="JAMQGO010000001">
    <property type="protein sequence ID" value="MCM2560879.1"/>
    <property type="molecule type" value="Genomic_DNA"/>
</dbReference>